<dbReference type="InterPro" id="IPR016188">
    <property type="entry name" value="PurM-like_N"/>
</dbReference>
<comment type="miscellaneous">
    <text evidence="2">Reaction mechanism of ThiL seems to utilize a direct, inline transfer of the gamma-phosphate of ATP to TMP rather than a phosphorylated enzyme intermediate.</text>
</comment>
<evidence type="ECO:0000256" key="1">
    <source>
        <dbReference type="ARBA" id="ARBA00022977"/>
    </source>
</evidence>
<feature type="binding site" evidence="2">
    <location>
        <position position="73"/>
    </location>
    <ligand>
        <name>Mg(2+)</name>
        <dbReference type="ChEBI" id="CHEBI:18420"/>
        <label>2</label>
    </ligand>
</feature>
<feature type="binding site" evidence="2">
    <location>
        <position position="52"/>
    </location>
    <ligand>
        <name>substrate</name>
    </ligand>
</feature>
<evidence type="ECO:0000313" key="5">
    <source>
        <dbReference type="EMBL" id="AGP78579.1"/>
    </source>
</evidence>
<dbReference type="InterPro" id="IPR036676">
    <property type="entry name" value="PurM-like_C_sf"/>
</dbReference>
<feature type="binding site" evidence="2">
    <location>
        <position position="45"/>
    </location>
    <ligand>
        <name>Mg(2+)</name>
        <dbReference type="ChEBI" id="CHEBI:18420"/>
        <label>2</label>
    </ligand>
</feature>
<evidence type="ECO:0000313" key="6">
    <source>
        <dbReference type="Proteomes" id="UP000014909"/>
    </source>
</evidence>
<comment type="catalytic activity">
    <reaction evidence="2">
        <text>thiamine phosphate + ATP = thiamine diphosphate + ADP</text>
        <dbReference type="Rhea" id="RHEA:15913"/>
        <dbReference type="ChEBI" id="CHEBI:30616"/>
        <dbReference type="ChEBI" id="CHEBI:37575"/>
        <dbReference type="ChEBI" id="CHEBI:58937"/>
        <dbReference type="ChEBI" id="CHEBI:456216"/>
        <dbReference type="EC" id="2.7.4.16"/>
    </reaction>
</comment>
<accession>S5AGY1</accession>
<protein>
    <recommendedName>
        <fullName evidence="2">Thiamine-monophosphate kinase</fullName>
        <shortName evidence="2">TMP kinase</shortName>
        <shortName evidence="2">Thiamine-phosphate kinase</shortName>
        <ecNumber evidence="2">2.7.4.16</ecNumber>
    </recommendedName>
</protein>
<dbReference type="KEGG" id="amh:I633_13735"/>
<comment type="caution">
    <text evidence="2">Lacks conserved residue(s) required for the propagation of feature annotation.</text>
</comment>
<organism evidence="5 6">
    <name type="scientific">Alteromonas mediterranea 615</name>
    <dbReference type="NCBI Taxonomy" id="1300253"/>
    <lineage>
        <taxon>Bacteria</taxon>
        <taxon>Pseudomonadati</taxon>
        <taxon>Pseudomonadota</taxon>
        <taxon>Gammaproteobacteria</taxon>
        <taxon>Alteromonadales</taxon>
        <taxon>Alteromonadaceae</taxon>
        <taxon>Alteromonas/Salinimonas group</taxon>
        <taxon>Alteromonas</taxon>
    </lineage>
</organism>
<sequence length="343" mass="36772">MKEFDLIGRYFSNCGHKRKDVVIGIGDDCAVTTVPENQQLAVTTDTLVAGVHFLKDAPAKSVAYKTVAVNLSDLAAMGAEPAWISLSLSLPEVDEAWLDDFVAGLYELTQYYSVQLIGGDTVKGPMAMTITAQGFIPPGSELTRSGAKPGDWLYVTGTLGDAGAGLDILQNKLSVSGEAKEVLINRHYFPTPRVAVGTAIRRIATSCIDISDGLISDLGHILKASNCGANVHVERLPLSRALTSAVSPEQAIEYALSAGDDYELIFTVSEEQHGSLETSLASTNVKATCIGQLTGHNGKLSLLKNNEKYTPVAAAGTSIAFKYNRLIRRETKEFTCRLNFALE</sequence>
<dbReference type="Gene3D" id="3.90.650.10">
    <property type="entry name" value="PurM-like C-terminal domain"/>
    <property type="match status" value="1"/>
</dbReference>
<evidence type="ECO:0000256" key="2">
    <source>
        <dbReference type="HAMAP-Rule" id="MF_02128"/>
    </source>
</evidence>
<dbReference type="GO" id="GO:0000287">
    <property type="term" value="F:magnesium ion binding"/>
    <property type="evidence" value="ECO:0007669"/>
    <property type="project" value="UniProtKB-UniRule"/>
</dbReference>
<dbReference type="NCBIfam" id="NF004350">
    <property type="entry name" value="PRK05731.1-1"/>
    <property type="match status" value="1"/>
</dbReference>
<keyword evidence="2" id="KW-0460">Magnesium</keyword>
<feature type="binding site" evidence="2">
    <location>
        <position position="44"/>
    </location>
    <ligand>
        <name>Mg(2+)</name>
        <dbReference type="ChEBI" id="CHEBI:18420"/>
        <label>1</label>
    </ligand>
</feature>
<proteinExistence type="inferred from homology"/>
<dbReference type="InterPro" id="IPR010918">
    <property type="entry name" value="PurM-like_C_dom"/>
</dbReference>
<dbReference type="GO" id="GO:0009228">
    <property type="term" value="P:thiamine biosynthetic process"/>
    <property type="evidence" value="ECO:0007669"/>
    <property type="project" value="UniProtKB-KW"/>
</dbReference>
<dbReference type="HOGENOM" id="CLU_046964_3_0_6"/>
<feature type="binding site" evidence="2">
    <location>
        <position position="144"/>
    </location>
    <ligand>
        <name>ATP</name>
        <dbReference type="ChEBI" id="CHEBI:30616"/>
    </ligand>
</feature>
<gene>
    <name evidence="2" type="primary">thiL</name>
    <name evidence="5" type="ORF">I633_13735</name>
</gene>
<dbReference type="EMBL" id="CP004846">
    <property type="protein sequence ID" value="AGP78579.1"/>
    <property type="molecule type" value="Genomic_DNA"/>
</dbReference>
<dbReference type="Pfam" id="PF02769">
    <property type="entry name" value="AIRS_C"/>
    <property type="match status" value="1"/>
</dbReference>
<dbReference type="SUPFAM" id="SSF55326">
    <property type="entry name" value="PurM N-terminal domain-like"/>
    <property type="match status" value="1"/>
</dbReference>
<feature type="binding site" evidence="2">
    <location>
        <position position="73"/>
    </location>
    <ligand>
        <name>Mg(2+)</name>
        <dbReference type="ChEBI" id="CHEBI:18420"/>
        <label>4</label>
    </ligand>
</feature>
<keyword evidence="1 2" id="KW-0784">Thiamine biosynthesis</keyword>
<dbReference type="GO" id="GO:0009229">
    <property type="term" value="P:thiamine diphosphate biosynthetic process"/>
    <property type="evidence" value="ECO:0007669"/>
    <property type="project" value="UniProtKB-UniRule"/>
</dbReference>
<dbReference type="InterPro" id="IPR006283">
    <property type="entry name" value="ThiL-like"/>
</dbReference>
<feature type="binding site" evidence="2">
    <location>
        <begin position="119"/>
        <end position="120"/>
    </location>
    <ligand>
        <name>ATP</name>
        <dbReference type="ChEBI" id="CHEBI:30616"/>
    </ligand>
</feature>
<dbReference type="CDD" id="cd02194">
    <property type="entry name" value="ThiL"/>
    <property type="match status" value="1"/>
</dbReference>
<comment type="similarity">
    <text evidence="2">Belongs to the thiamine-monophosphate kinase family.</text>
</comment>
<feature type="domain" description="PurM-like C-terminal" evidence="4">
    <location>
        <begin position="148"/>
        <end position="297"/>
    </location>
</feature>
<evidence type="ECO:0000259" key="4">
    <source>
        <dbReference type="Pfam" id="PF02769"/>
    </source>
</evidence>
<dbReference type="Pfam" id="PF00586">
    <property type="entry name" value="AIRS"/>
    <property type="match status" value="1"/>
</dbReference>
<evidence type="ECO:0000259" key="3">
    <source>
        <dbReference type="Pfam" id="PF00586"/>
    </source>
</evidence>
<dbReference type="PANTHER" id="PTHR30270">
    <property type="entry name" value="THIAMINE-MONOPHOSPHATE KINASE"/>
    <property type="match status" value="1"/>
</dbReference>
<dbReference type="NCBIfam" id="TIGR01379">
    <property type="entry name" value="thiL"/>
    <property type="match status" value="1"/>
</dbReference>
<dbReference type="UniPathway" id="UPA00060">
    <property type="reaction ID" value="UER00142"/>
</dbReference>
<feature type="binding site" evidence="2">
    <location>
        <position position="120"/>
    </location>
    <ligand>
        <name>Mg(2+)</name>
        <dbReference type="ChEBI" id="CHEBI:18420"/>
        <label>1</label>
    </ligand>
</feature>
<dbReference type="PIRSF" id="PIRSF005303">
    <property type="entry name" value="Thiam_monoph_kin"/>
    <property type="match status" value="1"/>
</dbReference>
<feature type="binding site" evidence="2">
    <location>
        <position position="260"/>
    </location>
    <ligand>
        <name>substrate</name>
    </ligand>
</feature>
<reference evidence="5 6" key="1">
    <citation type="journal article" date="2013" name="Genome Biol. Evol.">
        <title>Genomic Diversity of "Deep Ecotype" Alteromonas macleodii Isolates: Evidence for Pan-Mediterranean Clonal Frames.</title>
        <authorList>
            <person name="Lopez-Perez M."/>
            <person name="Gonzaga A."/>
            <person name="Rodriguez-Valera F."/>
        </authorList>
    </citation>
    <scope>NUCLEOTIDE SEQUENCE [LARGE SCALE GENOMIC DNA]</scope>
    <source>
        <strain evidence="6">'English Channel 615'</strain>
    </source>
</reference>
<feature type="binding site" evidence="2">
    <location>
        <position position="28"/>
    </location>
    <ligand>
        <name>Mg(2+)</name>
        <dbReference type="ChEBI" id="CHEBI:18420"/>
        <label>4</label>
    </ligand>
</feature>
<keyword evidence="2" id="KW-0479">Metal-binding</keyword>
<comment type="function">
    <text evidence="2">Catalyzes the ATP-dependent phosphorylation of thiamine-monophosphate (TMP) to form thiamine-pyrophosphate (TPP), the active form of vitamin B1.</text>
</comment>
<dbReference type="HAMAP" id="MF_02128">
    <property type="entry name" value="TMP_kinase"/>
    <property type="match status" value="1"/>
</dbReference>
<feature type="binding site" evidence="2">
    <location>
        <position position="45"/>
    </location>
    <ligand>
        <name>Mg(2+)</name>
        <dbReference type="ChEBI" id="CHEBI:18420"/>
        <label>1</label>
    </ligand>
</feature>
<dbReference type="EC" id="2.7.4.16" evidence="2"/>
<feature type="binding site" evidence="2">
    <location>
        <position position="73"/>
    </location>
    <ligand>
        <name>Mg(2+)</name>
        <dbReference type="ChEBI" id="CHEBI:18420"/>
        <label>3</label>
    </ligand>
</feature>
<dbReference type="Proteomes" id="UP000014909">
    <property type="component" value="Chromosome"/>
</dbReference>
<keyword evidence="2" id="KW-0547">Nucleotide-binding</keyword>
<feature type="binding site" evidence="2">
    <location>
        <position position="209"/>
    </location>
    <ligand>
        <name>Mg(2+)</name>
        <dbReference type="ChEBI" id="CHEBI:18420"/>
        <label>3</label>
    </ligand>
</feature>
<dbReference type="GO" id="GO:0009030">
    <property type="term" value="F:thiamine-phosphate kinase activity"/>
    <property type="evidence" value="ECO:0007669"/>
    <property type="project" value="UniProtKB-UniRule"/>
</dbReference>
<feature type="domain" description="PurM-like N-terminal" evidence="3">
    <location>
        <begin position="26"/>
        <end position="135"/>
    </location>
</feature>
<feature type="binding site" evidence="2">
    <location>
        <position position="28"/>
    </location>
    <ligand>
        <name>Mg(2+)</name>
        <dbReference type="ChEBI" id="CHEBI:18420"/>
        <label>3</label>
    </ligand>
</feature>
<dbReference type="PATRIC" id="fig|1300253.3.peg.2869"/>
<dbReference type="SUPFAM" id="SSF56042">
    <property type="entry name" value="PurM C-terminal domain-like"/>
    <property type="match status" value="1"/>
</dbReference>
<feature type="binding site" evidence="2">
    <location>
        <position position="211"/>
    </location>
    <ligand>
        <name>ATP</name>
        <dbReference type="ChEBI" id="CHEBI:30616"/>
    </ligand>
</feature>
<feature type="binding site" evidence="2">
    <location>
        <position position="43"/>
    </location>
    <ligand>
        <name>Mg(2+)</name>
        <dbReference type="ChEBI" id="CHEBI:18420"/>
        <label>4</label>
    </ligand>
</feature>
<dbReference type="AlphaFoldDB" id="S5AGY1"/>
<feature type="binding site" evidence="2">
    <location>
        <position position="212"/>
    </location>
    <ligand>
        <name>Mg(2+)</name>
        <dbReference type="ChEBI" id="CHEBI:18420"/>
        <label>5</label>
    </ligand>
</feature>
<feature type="binding site" evidence="2">
    <location>
        <position position="321"/>
    </location>
    <ligand>
        <name>substrate</name>
    </ligand>
</feature>
<keyword evidence="2" id="KW-0067">ATP-binding</keyword>
<keyword evidence="2" id="KW-0808">Transferase</keyword>
<dbReference type="GO" id="GO:0005524">
    <property type="term" value="F:ATP binding"/>
    <property type="evidence" value="ECO:0007669"/>
    <property type="project" value="UniProtKB-UniRule"/>
</dbReference>
<dbReference type="Gene3D" id="3.30.1330.10">
    <property type="entry name" value="PurM-like, N-terminal domain"/>
    <property type="match status" value="1"/>
</dbReference>
<keyword evidence="2 5" id="KW-0418">Kinase</keyword>
<comment type="pathway">
    <text evidence="2">Cofactor biosynthesis; thiamine diphosphate biosynthesis; thiamine diphosphate from thiamine phosphate: step 1/1.</text>
</comment>
<dbReference type="PANTHER" id="PTHR30270:SF0">
    <property type="entry name" value="THIAMINE-MONOPHOSPHATE KINASE"/>
    <property type="match status" value="1"/>
</dbReference>
<name>S5AGY1_9ALTE</name>
<dbReference type="InterPro" id="IPR036921">
    <property type="entry name" value="PurM-like_N_sf"/>
</dbReference>